<gene>
    <name evidence="6" type="ORF">C7B64_00705</name>
</gene>
<evidence type="ECO:0000256" key="2">
    <source>
        <dbReference type="ARBA" id="ARBA00022898"/>
    </source>
</evidence>
<dbReference type="InterPro" id="IPR020578">
    <property type="entry name" value="Aminotrans_V_PyrdxlP_BS"/>
</dbReference>
<dbReference type="InterPro" id="IPR015421">
    <property type="entry name" value="PyrdxlP-dep_Trfase_major"/>
</dbReference>
<dbReference type="EMBL" id="PVWJ01000002">
    <property type="protein sequence ID" value="PSB05216.1"/>
    <property type="molecule type" value="Genomic_DNA"/>
</dbReference>
<accession>A0A2T1CAB4</accession>
<protein>
    <submittedName>
        <fullName evidence="6">Cysteine lyase</fullName>
    </submittedName>
</protein>
<dbReference type="PANTHER" id="PTHR43586">
    <property type="entry name" value="CYSTEINE DESULFURASE"/>
    <property type="match status" value="1"/>
</dbReference>
<dbReference type="AlphaFoldDB" id="A0A2T1CAB4"/>
<dbReference type="SUPFAM" id="SSF53383">
    <property type="entry name" value="PLP-dependent transferases"/>
    <property type="match status" value="1"/>
</dbReference>
<evidence type="ECO:0000256" key="3">
    <source>
        <dbReference type="RuleBase" id="RU004075"/>
    </source>
</evidence>
<evidence type="ECO:0000313" key="6">
    <source>
        <dbReference type="EMBL" id="PSB05216.1"/>
    </source>
</evidence>
<feature type="domain" description="Aminotransferase class V" evidence="5">
    <location>
        <begin position="21"/>
        <end position="379"/>
    </location>
</feature>
<evidence type="ECO:0000259" key="5">
    <source>
        <dbReference type="Pfam" id="PF00266"/>
    </source>
</evidence>
<evidence type="ECO:0000256" key="4">
    <source>
        <dbReference type="RuleBase" id="RU004504"/>
    </source>
</evidence>
<dbReference type="PROSITE" id="PS00595">
    <property type="entry name" value="AA_TRANSFER_CLASS_5"/>
    <property type="match status" value="1"/>
</dbReference>
<comment type="cofactor">
    <cofactor evidence="1 4">
        <name>pyridoxal 5'-phosphate</name>
        <dbReference type="ChEBI" id="CHEBI:597326"/>
    </cofactor>
</comment>
<reference evidence="6 7" key="1">
    <citation type="submission" date="2018-02" db="EMBL/GenBank/DDBJ databases">
        <authorList>
            <person name="Cohen D.B."/>
            <person name="Kent A.D."/>
        </authorList>
    </citation>
    <scope>NUCLEOTIDE SEQUENCE [LARGE SCALE GENOMIC DNA]</scope>
    <source>
        <strain evidence="6 7">CCAP 1448/3</strain>
    </source>
</reference>
<keyword evidence="2" id="KW-0663">Pyridoxal phosphate</keyword>
<sequence length="397" mass="44250">MAPQSLELHRKQFPALGNKTYFNYGGQGPLPQAALEAIQEAYAYIQRDGPFSEKVNYWVMDEEKRLEAVIAQELGVSPTTLTLTENVTIGCNIPLWGTMWEPGDHLLISDCEHQGIIATIQELQRRFGIEVSVCPLMETLNQGNPAEVVQKYLQPNTKMVVLSHVFWNTGQVLPLKEIVTVCRQAKTHKPVRILVDAAQSVGMLPLDLTDLEVDFYAFTGHKWWCGPEGVGGLYVRPEAIDGSDGGEPLHPTLIGWRGILTNSVNQPTGWQSGATRYEVATSARPLYAGLRAAIAVHQRLGTAEARYQRILDLSAYLWEKLRKIPGITCLSTSPPQSGLVSFQLANSQHLQLVRWLENRGFCLRTLLDPSCVRACVHYFTLESEIDELAVNIAIFNQ</sequence>
<dbReference type="PANTHER" id="PTHR43586:SF4">
    <property type="entry name" value="ISOPENICILLIN N EPIMERASE"/>
    <property type="match status" value="1"/>
</dbReference>
<dbReference type="Gene3D" id="3.90.1150.10">
    <property type="entry name" value="Aspartate Aminotransferase, domain 1"/>
    <property type="match status" value="1"/>
</dbReference>
<comment type="caution">
    <text evidence="6">The sequence shown here is derived from an EMBL/GenBank/DDBJ whole genome shotgun (WGS) entry which is preliminary data.</text>
</comment>
<name>A0A2T1CAB4_9CYAN</name>
<keyword evidence="7" id="KW-1185">Reference proteome</keyword>
<reference evidence="6 7" key="2">
    <citation type="submission" date="2018-03" db="EMBL/GenBank/DDBJ databases">
        <title>The ancient ancestry and fast evolution of plastids.</title>
        <authorList>
            <person name="Moore K.R."/>
            <person name="Magnabosco C."/>
            <person name="Momper L."/>
            <person name="Gold D.A."/>
            <person name="Bosak T."/>
            <person name="Fournier G.P."/>
        </authorList>
    </citation>
    <scope>NUCLEOTIDE SEQUENCE [LARGE SCALE GENOMIC DNA]</scope>
    <source>
        <strain evidence="6 7">CCAP 1448/3</strain>
    </source>
</reference>
<comment type="similarity">
    <text evidence="3">Belongs to the class-V pyridoxal-phosphate-dependent aminotransferase family.</text>
</comment>
<dbReference type="OrthoDB" id="9804366at2"/>
<organism evidence="6 7">
    <name type="scientific">Merismopedia glauca CCAP 1448/3</name>
    <dbReference type="NCBI Taxonomy" id="1296344"/>
    <lineage>
        <taxon>Bacteria</taxon>
        <taxon>Bacillati</taxon>
        <taxon>Cyanobacteriota</taxon>
        <taxon>Cyanophyceae</taxon>
        <taxon>Synechococcales</taxon>
        <taxon>Merismopediaceae</taxon>
        <taxon>Merismopedia</taxon>
    </lineage>
</organism>
<dbReference type="GO" id="GO:0016829">
    <property type="term" value="F:lyase activity"/>
    <property type="evidence" value="ECO:0007669"/>
    <property type="project" value="UniProtKB-KW"/>
</dbReference>
<dbReference type="InterPro" id="IPR015422">
    <property type="entry name" value="PyrdxlP-dep_Trfase_small"/>
</dbReference>
<dbReference type="Gene3D" id="3.40.640.10">
    <property type="entry name" value="Type I PLP-dependent aspartate aminotransferase-like (Major domain)"/>
    <property type="match status" value="1"/>
</dbReference>
<dbReference type="InterPro" id="IPR015424">
    <property type="entry name" value="PyrdxlP-dep_Trfase"/>
</dbReference>
<dbReference type="InterPro" id="IPR000192">
    <property type="entry name" value="Aminotrans_V_dom"/>
</dbReference>
<evidence type="ECO:0000313" key="7">
    <source>
        <dbReference type="Proteomes" id="UP000238762"/>
    </source>
</evidence>
<proteinExistence type="inferred from homology"/>
<dbReference type="Pfam" id="PF00266">
    <property type="entry name" value="Aminotran_5"/>
    <property type="match status" value="1"/>
</dbReference>
<evidence type="ECO:0000256" key="1">
    <source>
        <dbReference type="ARBA" id="ARBA00001933"/>
    </source>
</evidence>
<dbReference type="Proteomes" id="UP000238762">
    <property type="component" value="Unassembled WGS sequence"/>
</dbReference>
<keyword evidence="6" id="KW-0456">Lyase</keyword>